<dbReference type="SUPFAM" id="SSF69572">
    <property type="entry name" value="Activating enzymes of the ubiquitin-like proteins"/>
    <property type="match status" value="1"/>
</dbReference>
<evidence type="ECO:0000313" key="2">
    <source>
        <dbReference type="EMBL" id="HCO21536.1"/>
    </source>
</evidence>
<dbReference type="Gene3D" id="3.40.50.720">
    <property type="entry name" value="NAD(P)-binding Rossmann-like Domain"/>
    <property type="match status" value="1"/>
</dbReference>
<dbReference type="EMBL" id="DQAY01000003">
    <property type="protein sequence ID" value="HCO21536.1"/>
    <property type="molecule type" value="Genomic_DNA"/>
</dbReference>
<dbReference type="Pfam" id="PF00899">
    <property type="entry name" value="ThiF"/>
    <property type="match status" value="1"/>
</dbReference>
<dbReference type="InterPro" id="IPR000594">
    <property type="entry name" value="ThiF_NAD_FAD-bd"/>
</dbReference>
<reference evidence="2 3" key="1">
    <citation type="journal article" date="2018" name="Nat. Biotechnol.">
        <title>A standardized bacterial taxonomy based on genome phylogeny substantially revises the tree of life.</title>
        <authorList>
            <person name="Parks D.H."/>
            <person name="Chuvochina M."/>
            <person name="Waite D.W."/>
            <person name="Rinke C."/>
            <person name="Skarshewski A."/>
            <person name="Chaumeil P.A."/>
            <person name="Hugenholtz P."/>
        </authorList>
    </citation>
    <scope>NUCLEOTIDE SEQUENCE [LARGE SCALE GENOMIC DNA]</scope>
    <source>
        <strain evidence="2">UBA9375</strain>
    </source>
</reference>
<dbReference type="GO" id="GO:0004792">
    <property type="term" value="F:thiosulfate-cyanide sulfurtransferase activity"/>
    <property type="evidence" value="ECO:0007669"/>
    <property type="project" value="TreeGrafter"/>
</dbReference>
<dbReference type="GO" id="GO:0008641">
    <property type="term" value="F:ubiquitin-like modifier activating enzyme activity"/>
    <property type="evidence" value="ECO:0007669"/>
    <property type="project" value="InterPro"/>
</dbReference>
<feature type="domain" description="THIF-type NAD/FAD binding fold" evidence="1">
    <location>
        <begin position="21"/>
        <end position="211"/>
    </location>
</feature>
<dbReference type="InterPro" id="IPR045886">
    <property type="entry name" value="ThiF/MoeB/HesA"/>
</dbReference>
<dbReference type="AlphaFoldDB" id="A0A3D3QYW5"/>
<dbReference type="GO" id="GO:0005737">
    <property type="term" value="C:cytoplasm"/>
    <property type="evidence" value="ECO:0007669"/>
    <property type="project" value="TreeGrafter"/>
</dbReference>
<dbReference type="Proteomes" id="UP000263642">
    <property type="component" value="Unassembled WGS sequence"/>
</dbReference>
<dbReference type="PANTHER" id="PTHR10953:SF102">
    <property type="entry name" value="ADENYLYLTRANSFERASE AND SULFURTRANSFERASE MOCS3"/>
    <property type="match status" value="1"/>
</dbReference>
<evidence type="ECO:0000259" key="1">
    <source>
        <dbReference type="Pfam" id="PF00899"/>
    </source>
</evidence>
<dbReference type="InterPro" id="IPR035985">
    <property type="entry name" value="Ubiquitin-activating_enz"/>
</dbReference>
<proteinExistence type="predicted"/>
<dbReference type="PANTHER" id="PTHR10953">
    <property type="entry name" value="UBIQUITIN-ACTIVATING ENZYME E1"/>
    <property type="match status" value="1"/>
</dbReference>
<protein>
    <submittedName>
        <fullName evidence="2">Thiamine biosynthesis protein ThiF</fullName>
    </submittedName>
</protein>
<name>A0A3D3QYW5_9PLAN</name>
<comment type="caution">
    <text evidence="2">The sequence shown here is derived from an EMBL/GenBank/DDBJ whole genome shotgun (WGS) entry which is preliminary data.</text>
</comment>
<dbReference type="GO" id="GO:0016779">
    <property type="term" value="F:nucleotidyltransferase activity"/>
    <property type="evidence" value="ECO:0007669"/>
    <property type="project" value="TreeGrafter"/>
</dbReference>
<dbReference type="RefSeq" id="WP_145187090.1">
    <property type="nucleotide sequence ID" value="NZ_CAXAST010000012.1"/>
</dbReference>
<organism evidence="2 3">
    <name type="scientific">Gimesia maris</name>
    <dbReference type="NCBI Taxonomy" id="122"/>
    <lineage>
        <taxon>Bacteria</taxon>
        <taxon>Pseudomonadati</taxon>
        <taxon>Planctomycetota</taxon>
        <taxon>Planctomycetia</taxon>
        <taxon>Planctomycetales</taxon>
        <taxon>Planctomycetaceae</taxon>
        <taxon>Gimesia</taxon>
    </lineage>
</organism>
<gene>
    <name evidence="2" type="ORF">DIT97_00110</name>
</gene>
<evidence type="ECO:0000313" key="3">
    <source>
        <dbReference type="Proteomes" id="UP000263642"/>
    </source>
</evidence>
<sequence>MNTLNVTIDRFQRQSDLIPAERLSQLTATVIGVGAIGRQVALQLAAIGTPRIQLIDFDSVESTNITTQGYRAQDLGQLKVDTTARAIQELDDSIQVTVIMDRYRVSVPVGEAVFCCVDSISARAVIWRSVNRKCDFWTDGRMLGETIRILTATQHHGMKQYAKTLFPQNEAQTGSCTSRSTIYAASIAAGLMVHQFTRWLRTIPVDFDTTFNLLAGETYLK</sequence>
<accession>A0A3D3QYW5</accession>